<organism evidence="1 2">
    <name type="scientific">Allacma fusca</name>
    <dbReference type="NCBI Taxonomy" id="39272"/>
    <lineage>
        <taxon>Eukaryota</taxon>
        <taxon>Metazoa</taxon>
        <taxon>Ecdysozoa</taxon>
        <taxon>Arthropoda</taxon>
        <taxon>Hexapoda</taxon>
        <taxon>Collembola</taxon>
        <taxon>Symphypleona</taxon>
        <taxon>Sminthuridae</taxon>
        <taxon>Allacma</taxon>
    </lineage>
</organism>
<comment type="caution">
    <text evidence="1">The sequence shown here is derived from an EMBL/GenBank/DDBJ whole genome shotgun (WGS) entry which is preliminary data.</text>
</comment>
<dbReference type="Proteomes" id="UP000708208">
    <property type="component" value="Unassembled WGS sequence"/>
</dbReference>
<evidence type="ECO:0000313" key="2">
    <source>
        <dbReference type="Proteomes" id="UP000708208"/>
    </source>
</evidence>
<reference evidence="1" key="1">
    <citation type="submission" date="2021-06" db="EMBL/GenBank/DDBJ databases">
        <authorList>
            <person name="Hodson N. C."/>
            <person name="Mongue J. A."/>
            <person name="Jaron S. K."/>
        </authorList>
    </citation>
    <scope>NUCLEOTIDE SEQUENCE</scope>
</reference>
<dbReference type="EMBL" id="CAJVCH010015504">
    <property type="protein sequence ID" value="CAG7679375.1"/>
    <property type="molecule type" value="Genomic_DNA"/>
</dbReference>
<feature type="non-terminal residue" evidence="1">
    <location>
        <position position="1"/>
    </location>
</feature>
<dbReference type="AlphaFoldDB" id="A0A8J2NSG9"/>
<name>A0A8J2NSG9_9HEXA</name>
<proteinExistence type="predicted"/>
<gene>
    <name evidence="1" type="ORF">AFUS01_LOCUS2679</name>
</gene>
<keyword evidence="2" id="KW-1185">Reference proteome</keyword>
<evidence type="ECO:0000313" key="1">
    <source>
        <dbReference type="EMBL" id="CAG7679375.1"/>
    </source>
</evidence>
<sequence length="71" mass="7950">ANFSLLNLNDLIFDVVRENPRTSQESLLNVRSKIQNWVQHAGDKLTKDARNRINAKLTGQENCDAAINIGS</sequence>
<dbReference type="OrthoDB" id="7553684at2759"/>
<protein>
    <submittedName>
        <fullName evidence="1">Uncharacterized protein</fullName>
    </submittedName>
</protein>
<accession>A0A8J2NSG9</accession>